<dbReference type="NCBIfam" id="NF001679">
    <property type="entry name" value="PRK00440.1"/>
    <property type="match status" value="1"/>
</dbReference>
<keyword evidence="5 7" id="KW-0067">ATP-binding</keyword>
<dbReference type="Proteomes" id="UP000024332">
    <property type="component" value="Unassembled WGS sequence"/>
</dbReference>
<dbReference type="Gene3D" id="1.10.8.60">
    <property type="match status" value="1"/>
</dbReference>
<dbReference type="SUPFAM" id="SSF48019">
    <property type="entry name" value="post-AAA+ oligomerization domain-like"/>
    <property type="match status" value="1"/>
</dbReference>
<feature type="domain" description="AAA+ ATPase" evidence="8">
    <location>
        <begin position="37"/>
        <end position="165"/>
    </location>
</feature>
<evidence type="ECO:0000313" key="10">
    <source>
        <dbReference type="Proteomes" id="UP000024332"/>
    </source>
</evidence>
<evidence type="ECO:0000313" key="9">
    <source>
        <dbReference type="EMBL" id="EZQ04703.1"/>
    </source>
</evidence>
<sequence>MSEEVLWAEKYRPRSLDEIVNQKDIVERLKRFVKEKNMPHLLFAGPPGTGKTTAALALVHDLYGDEFRQYFLELNASDERGIDVIRNKVKDFARTLVKSSVPFKVILLDEADNMTTDAQQALRRTMELYTESTRFILACNYLSKIIDPIQSRTALFRYYPLKKEDVVSRLEYICKQEKAECEEKGIETIYDVTSGDMRKAINVLQAASSYGKVDSETVFKVLGLAQPREVREMVRLALAGKFVDSREKLRSLLVTYGLSGEDVVKQIHREMLSNELQIPEELRVLIMDYLGETEYRIIEGADDEIQVSALLARMAVFGNKYIGVK</sequence>
<dbReference type="InterPro" id="IPR008921">
    <property type="entry name" value="DNA_pol3_clamp-load_cplx_C"/>
</dbReference>
<evidence type="ECO:0000256" key="6">
    <source>
        <dbReference type="ARBA" id="ARBA00031749"/>
    </source>
</evidence>
<dbReference type="InterPro" id="IPR023748">
    <property type="entry name" value="Rep_factor-C_ssu_arc"/>
</dbReference>
<dbReference type="EMBL" id="JFZT01000045">
    <property type="protein sequence ID" value="EZQ04703.1"/>
    <property type="molecule type" value="Genomic_DNA"/>
</dbReference>
<dbReference type="GO" id="GO:0006281">
    <property type="term" value="P:DNA repair"/>
    <property type="evidence" value="ECO:0007669"/>
    <property type="project" value="TreeGrafter"/>
</dbReference>
<dbReference type="HAMAP" id="MF_01509">
    <property type="entry name" value="RfcS"/>
    <property type="match status" value="1"/>
</dbReference>
<dbReference type="PANTHER" id="PTHR11669">
    <property type="entry name" value="REPLICATION FACTOR C / DNA POLYMERASE III GAMMA-TAU SUBUNIT"/>
    <property type="match status" value="1"/>
</dbReference>
<dbReference type="RefSeq" id="WP_048099897.1">
    <property type="nucleotide sequence ID" value="NZ_JFZT01000045.1"/>
</dbReference>
<dbReference type="InterPro" id="IPR003959">
    <property type="entry name" value="ATPase_AAA_core"/>
</dbReference>
<comment type="similarity">
    <text evidence="1 7">Belongs to the activator 1 small subunits family. RfcS subfamily.</text>
</comment>
<evidence type="ECO:0000256" key="4">
    <source>
        <dbReference type="ARBA" id="ARBA00022741"/>
    </source>
</evidence>
<dbReference type="SMART" id="SM00382">
    <property type="entry name" value="AAA"/>
    <property type="match status" value="1"/>
</dbReference>
<dbReference type="CDD" id="cd18140">
    <property type="entry name" value="HLD_clamp_RFC"/>
    <property type="match status" value="1"/>
</dbReference>
<evidence type="ECO:0000259" key="8">
    <source>
        <dbReference type="SMART" id="SM00382"/>
    </source>
</evidence>
<dbReference type="Pfam" id="PF00004">
    <property type="entry name" value="AAA"/>
    <property type="match status" value="1"/>
</dbReference>
<comment type="function">
    <text evidence="7">Part of the RFC clamp loader complex which loads the PCNA sliding clamp onto DNA.</text>
</comment>
<dbReference type="FunFam" id="1.20.272.10:FF:000029">
    <property type="entry name" value="Replication factor C small subunit"/>
    <property type="match status" value="1"/>
</dbReference>
<dbReference type="STRING" id="1160895.CM19_08280"/>
<keyword evidence="3 7" id="KW-0235">DNA replication</keyword>
<dbReference type="FunFam" id="3.40.50.300:FF:000129">
    <property type="entry name" value="Replication factor C subunit 5"/>
    <property type="match status" value="1"/>
</dbReference>
<dbReference type="InterPro" id="IPR013748">
    <property type="entry name" value="Rep_factorC_C"/>
</dbReference>
<dbReference type="GO" id="GO:0003677">
    <property type="term" value="F:DNA binding"/>
    <property type="evidence" value="ECO:0007669"/>
    <property type="project" value="InterPro"/>
</dbReference>
<feature type="binding site" evidence="7">
    <location>
        <begin position="45"/>
        <end position="52"/>
    </location>
    <ligand>
        <name>ATP</name>
        <dbReference type="ChEBI" id="CHEBI:30616"/>
    </ligand>
</feature>
<dbReference type="OrthoDB" id="7928at2157"/>
<dbReference type="InterPro" id="IPR047854">
    <property type="entry name" value="RFC_lid"/>
</dbReference>
<reference evidence="9 10" key="1">
    <citation type="submission" date="2014-03" db="EMBL/GenBank/DDBJ databases">
        <title>Draft genome sequence of the novel thermoacidophilic archaea Acidianus copahuensis ALE1 strain, isolated from Copahue volcanic area in Neuquen Argentina.</title>
        <authorList>
            <person name="Urbieta M.S."/>
            <person name="Rascovan N."/>
            <person name="Castro C."/>
            <person name="Revale S."/>
            <person name="Giaveno M.A."/>
            <person name="Vazquez M.P."/>
            <person name="Donati E.R."/>
        </authorList>
    </citation>
    <scope>NUCLEOTIDE SEQUENCE [LARGE SCALE GENOMIC DNA]</scope>
    <source>
        <strain evidence="9 10">ALE1</strain>
    </source>
</reference>
<dbReference type="Pfam" id="PF08542">
    <property type="entry name" value="Rep_fac_C"/>
    <property type="match status" value="1"/>
</dbReference>
<name>A0A031LPF3_9CREN</name>
<dbReference type="InterPro" id="IPR050238">
    <property type="entry name" value="DNA_Rep/Repair_Clamp_Loader"/>
</dbReference>
<evidence type="ECO:0000256" key="7">
    <source>
        <dbReference type="HAMAP-Rule" id="MF_01509"/>
    </source>
</evidence>
<dbReference type="InterPro" id="IPR027417">
    <property type="entry name" value="P-loop_NTPase"/>
</dbReference>
<dbReference type="Gene3D" id="1.20.272.10">
    <property type="match status" value="1"/>
</dbReference>
<accession>A0A031LPF3</accession>
<evidence type="ECO:0000256" key="1">
    <source>
        <dbReference type="ARBA" id="ARBA00009668"/>
    </source>
</evidence>
<comment type="subunit">
    <text evidence="7">Heteromultimer composed of small subunits (RfcS) and large subunits (RfcL).</text>
</comment>
<dbReference type="GO" id="GO:0005663">
    <property type="term" value="C:DNA replication factor C complex"/>
    <property type="evidence" value="ECO:0007669"/>
    <property type="project" value="InterPro"/>
</dbReference>
<comment type="caution">
    <text evidence="9">The sequence shown here is derived from an EMBL/GenBank/DDBJ whole genome shotgun (WGS) entry which is preliminary data.</text>
</comment>
<dbReference type="CDD" id="cd00009">
    <property type="entry name" value="AAA"/>
    <property type="match status" value="1"/>
</dbReference>
<gene>
    <name evidence="9" type="primary">rfc</name>
    <name evidence="7" type="synonym">rfcS</name>
    <name evidence="9" type="ORF">CM19_08280</name>
</gene>
<evidence type="ECO:0000256" key="5">
    <source>
        <dbReference type="ARBA" id="ARBA00022840"/>
    </source>
</evidence>
<evidence type="ECO:0000256" key="3">
    <source>
        <dbReference type="ARBA" id="ARBA00022705"/>
    </source>
</evidence>
<proteinExistence type="inferred from homology"/>
<dbReference type="GO" id="GO:0005524">
    <property type="term" value="F:ATP binding"/>
    <property type="evidence" value="ECO:0007669"/>
    <property type="project" value="UniProtKB-UniRule"/>
</dbReference>
<dbReference type="SUPFAM" id="SSF52540">
    <property type="entry name" value="P-loop containing nucleoside triphosphate hydrolases"/>
    <property type="match status" value="1"/>
</dbReference>
<dbReference type="GO" id="GO:0003689">
    <property type="term" value="F:DNA clamp loader activity"/>
    <property type="evidence" value="ECO:0007669"/>
    <property type="project" value="UniProtKB-UniRule"/>
</dbReference>
<keyword evidence="4 7" id="KW-0547">Nucleotide-binding</keyword>
<evidence type="ECO:0000256" key="2">
    <source>
        <dbReference type="ARBA" id="ARBA00014164"/>
    </source>
</evidence>
<protein>
    <recommendedName>
        <fullName evidence="2 7">Replication factor C small subunit</fullName>
        <shortName evidence="7">RFC small subunit</shortName>
    </recommendedName>
    <alternativeName>
        <fullName evidence="6 7">Clamp loader small subunit</fullName>
    </alternativeName>
</protein>
<organism evidence="9 10">
    <name type="scientific">Candidatus Acidianus copahuensis</name>
    <dbReference type="NCBI Taxonomy" id="1160895"/>
    <lineage>
        <taxon>Archaea</taxon>
        <taxon>Thermoproteota</taxon>
        <taxon>Thermoprotei</taxon>
        <taxon>Sulfolobales</taxon>
        <taxon>Sulfolobaceae</taxon>
        <taxon>Acidianus</taxon>
    </lineage>
</organism>
<dbReference type="GO" id="GO:0006261">
    <property type="term" value="P:DNA-templated DNA replication"/>
    <property type="evidence" value="ECO:0007669"/>
    <property type="project" value="TreeGrafter"/>
</dbReference>
<dbReference type="AlphaFoldDB" id="A0A031LPF3"/>
<dbReference type="InterPro" id="IPR003593">
    <property type="entry name" value="AAA+_ATPase"/>
</dbReference>
<dbReference type="PANTHER" id="PTHR11669:SF20">
    <property type="entry name" value="REPLICATION FACTOR C SUBUNIT 4"/>
    <property type="match status" value="1"/>
</dbReference>
<dbReference type="Gene3D" id="3.40.50.300">
    <property type="entry name" value="P-loop containing nucleotide triphosphate hydrolases"/>
    <property type="match status" value="1"/>
</dbReference>
<keyword evidence="10" id="KW-1185">Reference proteome</keyword>
<dbReference type="GO" id="GO:0016887">
    <property type="term" value="F:ATP hydrolysis activity"/>
    <property type="evidence" value="ECO:0007669"/>
    <property type="project" value="InterPro"/>
</dbReference>